<dbReference type="SUPFAM" id="SSF52091">
    <property type="entry name" value="SpoIIaa-like"/>
    <property type="match status" value="1"/>
</dbReference>
<reference evidence="4 5" key="1">
    <citation type="journal article" date="2021" name="BMC Genomics">
        <title>Genome-resolved metagenome and metatranscriptome analyses of thermophilic composting reveal key bacterial players and their metabolic interactions.</title>
        <authorList>
            <person name="Braga L.P.P."/>
            <person name="Pereira R.V."/>
            <person name="Martins L.F."/>
            <person name="Moura L.M.S."/>
            <person name="Sanchez F.B."/>
            <person name="Patane J.S.L."/>
            <person name="da Silva A.M."/>
            <person name="Setubal J.C."/>
        </authorList>
    </citation>
    <scope>NUCLEOTIDE SEQUENCE [LARGE SCALE GENOMIC DNA]</scope>
    <source>
        <strain evidence="4">ZC4RG45</strain>
    </source>
</reference>
<evidence type="ECO:0000256" key="1">
    <source>
        <dbReference type="ARBA" id="ARBA00009013"/>
    </source>
</evidence>
<protein>
    <recommendedName>
        <fullName evidence="2">Anti-sigma factor antagonist</fullName>
    </recommendedName>
</protein>
<name>A0ABD6FJL8_9PSEU</name>
<dbReference type="PROSITE" id="PS50801">
    <property type="entry name" value="STAS"/>
    <property type="match status" value="1"/>
</dbReference>
<dbReference type="Proteomes" id="UP000249324">
    <property type="component" value="Unassembled WGS sequence"/>
</dbReference>
<accession>A0ABD6FJL8</accession>
<feature type="domain" description="STAS" evidence="3">
    <location>
        <begin position="26"/>
        <end position="127"/>
    </location>
</feature>
<dbReference type="AlphaFoldDB" id="A0ABD6FJL8"/>
<dbReference type="Pfam" id="PF01740">
    <property type="entry name" value="STAS"/>
    <property type="match status" value="1"/>
</dbReference>
<dbReference type="Gene3D" id="3.30.750.24">
    <property type="entry name" value="STAS domain"/>
    <property type="match status" value="1"/>
</dbReference>
<proteinExistence type="inferred from homology"/>
<dbReference type="CDD" id="cd07043">
    <property type="entry name" value="STAS_anti-anti-sigma_factors"/>
    <property type="match status" value="1"/>
</dbReference>
<evidence type="ECO:0000313" key="5">
    <source>
        <dbReference type="Proteomes" id="UP000249324"/>
    </source>
</evidence>
<dbReference type="PANTHER" id="PTHR33495:SF13">
    <property type="entry name" value="ANTI-SIGMA-F FACTOR ANTAGONIST RSFB"/>
    <property type="match status" value="1"/>
</dbReference>
<sequence length="128" mass="13395">MSKPEPNADADVARLVSIAPADSGRDGVVVLTVSGELDMLSTDALTERLDEALQPPAEAVVLDLTDVRFLGSAALSALLKSAEEAKANGIRLILVASKHATLRPFEVTGISDSFTIRPTVDDALALLD</sequence>
<evidence type="ECO:0000259" key="3">
    <source>
        <dbReference type="PROSITE" id="PS50801"/>
    </source>
</evidence>
<dbReference type="InterPro" id="IPR003658">
    <property type="entry name" value="Anti-sigma_ant"/>
</dbReference>
<dbReference type="InterPro" id="IPR036513">
    <property type="entry name" value="STAS_dom_sf"/>
</dbReference>
<dbReference type="PANTHER" id="PTHR33495">
    <property type="entry name" value="ANTI-SIGMA FACTOR ANTAGONIST TM_1081-RELATED-RELATED"/>
    <property type="match status" value="1"/>
</dbReference>
<dbReference type="EMBL" id="QGUI02000159">
    <property type="protein sequence ID" value="MFO7193044.1"/>
    <property type="molecule type" value="Genomic_DNA"/>
</dbReference>
<comment type="caution">
    <text evidence="4">The sequence shown here is derived from an EMBL/GenBank/DDBJ whole genome shotgun (WGS) entry which is preliminary data.</text>
</comment>
<comment type="similarity">
    <text evidence="1 2">Belongs to the anti-sigma-factor antagonist family.</text>
</comment>
<organism evidence="4 5">
    <name type="scientific">Thermocrispum agreste</name>
    <dbReference type="NCBI Taxonomy" id="37925"/>
    <lineage>
        <taxon>Bacteria</taxon>
        <taxon>Bacillati</taxon>
        <taxon>Actinomycetota</taxon>
        <taxon>Actinomycetes</taxon>
        <taxon>Pseudonocardiales</taxon>
        <taxon>Pseudonocardiaceae</taxon>
        <taxon>Thermocrispum</taxon>
    </lineage>
</organism>
<dbReference type="InterPro" id="IPR002645">
    <property type="entry name" value="STAS_dom"/>
</dbReference>
<gene>
    <name evidence="4" type="ORF">DIU77_012445</name>
</gene>
<dbReference type="NCBIfam" id="TIGR00377">
    <property type="entry name" value="ant_ant_sig"/>
    <property type="match status" value="1"/>
</dbReference>
<evidence type="ECO:0000313" key="4">
    <source>
        <dbReference type="EMBL" id="MFO7193044.1"/>
    </source>
</evidence>
<evidence type="ECO:0000256" key="2">
    <source>
        <dbReference type="RuleBase" id="RU003749"/>
    </source>
</evidence>